<evidence type="ECO:0000313" key="2">
    <source>
        <dbReference type="Proteomes" id="UP000644507"/>
    </source>
</evidence>
<comment type="caution">
    <text evidence="1">The sequence shown here is derived from an EMBL/GenBank/DDBJ whole genome shotgun (WGS) entry which is preliminary data.</text>
</comment>
<evidence type="ECO:0000313" key="1">
    <source>
        <dbReference type="EMBL" id="GHC54574.1"/>
    </source>
</evidence>
<protein>
    <submittedName>
        <fullName evidence="1">Uncharacterized protein</fullName>
    </submittedName>
</protein>
<accession>A0A918WKF4</accession>
<proteinExistence type="predicted"/>
<organism evidence="1 2">
    <name type="scientific">Roseibacillus persicicus</name>
    <dbReference type="NCBI Taxonomy" id="454148"/>
    <lineage>
        <taxon>Bacteria</taxon>
        <taxon>Pseudomonadati</taxon>
        <taxon>Verrucomicrobiota</taxon>
        <taxon>Verrucomicrobiia</taxon>
        <taxon>Verrucomicrobiales</taxon>
        <taxon>Verrucomicrobiaceae</taxon>
        <taxon>Roseibacillus</taxon>
    </lineage>
</organism>
<dbReference type="EMBL" id="BMXI01000008">
    <property type="protein sequence ID" value="GHC54574.1"/>
    <property type="molecule type" value="Genomic_DNA"/>
</dbReference>
<dbReference type="Proteomes" id="UP000644507">
    <property type="component" value="Unassembled WGS sequence"/>
</dbReference>
<keyword evidence="2" id="KW-1185">Reference proteome</keyword>
<gene>
    <name evidence="1" type="ORF">GCM10007100_21270</name>
</gene>
<sequence>MVKKEVPEGEDVLPILLVAAVSRNDSGICYSSRNPHSKKDPETALREECGFSIWEGKRFPLSDHSLTVITPCMTCQWPGKVQM</sequence>
<reference evidence="1" key="2">
    <citation type="submission" date="2020-09" db="EMBL/GenBank/DDBJ databases">
        <authorList>
            <person name="Sun Q."/>
            <person name="Kim S."/>
        </authorList>
    </citation>
    <scope>NUCLEOTIDE SEQUENCE</scope>
    <source>
        <strain evidence="1">KCTC 12988</strain>
    </source>
</reference>
<reference evidence="1" key="1">
    <citation type="journal article" date="2014" name="Int. J. Syst. Evol. Microbiol.">
        <title>Complete genome sequence of Corynebacterium casei LMG S-19264T (=DSM 44701T), isolated from a smear-ripened cheese.</title>
        <authorList>
            <consortium name="US DOE Joint Genome Institute (JGI-PGF)"/>
            <person name="Walter F."/>
            <person name="Albersmeier A."/>
            <person name="Kalinowski J."/>
            <person name="Ruckert C."/>
        </authorList>
    </citation>
    <scope>NUCLEOTIDE SEQUENCE</scope>
    <source>
        <strain evidence="1">KCTC 12988</strain>
    </source>
</reference>
<name>A0A918WKF4_9BACT</name>
<dbReference type="AlphaFoldDB" id="A0A918WKF4"/>